<feature type="transmembrane region" description="Helical" evidence="1">
    <location>
        <begin position="273"/>
        <end position="298"/>
    </location>
</feature>
<feature type="domain" description="Baseplate J-like central" evidence="3">
    <location>
        <begin position="191"/>
        <end position="271"/>
    </location>
</feature>
<dbReference type="AlphaFoldDB" id="A0A1E8PKJ1"/>
<dbReference type="EMBL" id="MAQB02000014">
    <property type="protein sequence ID" value="OFJ46390.1"/>
    <property type="molecule type" value="Genomic_DNA"/>
</dbReference>
<dbReference type="InterPro" id="IPR006949">
    <property type="entry name" value="Barrel_Baseplate_J-like"/>
</dbReference>
<dbReference type="Proteomes" id="UP000092634">
    <property type="component" value="Unassembled WGS sequence"/>
</dbReference>
<keyword evidence="1" id="KW-1133">Transmembrane helix</keyword>
<keyword evidence="1" id="KW-0812">Transmembrane</keyword>
<proteinExistence type="predicted"/>
<dbReference type="Pfam" id="PF26078">
    <property type="entry name" value="Baseplate_J_M"/>
    <property type="match status" value="1"/>
</dbReference>
<dbReference type="InterPro" id="IPR052399">
    <property type="entry name" value="Phage_Baseplate_Assmbl_Protein"/>
</dbReference>
<evidence type="ECO:0000259" key="2">
    <source>
        <dbReference type="Pfam" id="PF04865"/>
    </source>
</evidence>
<dbReference type="PANTHER" id="PTHR37829">
    <property type="entry name" value="PHAGE-LIKE ELEMENT PBSX PROTEIN XKDT"/>
    <property type="match status" value="1"/>
</dbReference>
<dbReference type="Pfam" id="PF04865">
    <property type="entry name" value="Baseplate_J"/>
    <property type="match status" value="1"/>
</dbReference>
<dbReference type="PANTHER" id="PTHR37829:SF3">
    <property type="entry name" value="PROTEIN JAYE-RELATED"/>
    <property type="match status" value="1"/>
</dbReference>
<feature type="transmembrane region" description="Helical" evidence="1">
    <location>
        <begin position="310"/>
        <end position="330"/>
    </location>
</feature>
<sequence length="353" mass="36103">MMYPIPSQEQIRDAILADWRNQDSLTNVSVDSDNYIRASGIGSAILGLYQFATWGINQYFPDTAEIESLVRFASARGLTQKPAVGATGLISFTGSVSAAIPLATIIQTADGKQYQTTVPGAIGGAGTASVAATAINVGPVGNQPNNTPGVLQTAPPGIDAAVLLTQMTGGVDTEIPASLLTRVLDRLRQPPAGGNKFDYPRWALEVAGVTSAYCYPLRRGIGTVDVAILSNGAPPSGALLTAVASYIGDRKPPETDCMILAPQPIACAVTATVVLAAGALLATVQAAALAALAAYFATLKPGSTAVRSRMLAIVADIAGVIDVALAAPAVNLTTLVDATHIELPTLGVVTIGQ</sequence>
<evidence type="ECO:0000259" key="3">
    <source>
        <dbReference type="Pfam" id="PF26078"/>
    </source>
</evidence>
<accession>A0A1E8PKJ1</accession>
<reference evidence="4 5" key="1">
    <citation type="submission" date="2016-10" db="EMBL/GenBank/DDBJ databases">
        <title>Updated version of Genome Assembly of Janthinobacterium lividum ERGS5:01.</title>
        <authorList>
            <person name="Kumar R."/>
            <person name="Acharya V."/>
            <person name="Singh D."/>
        </authorList>
    </citation>
    <scope>NUCLEOTIDE SEQUENCE [LARGE SCALE GENOMIC DNA]</scope>
    <source>
        <strain evidence="4 5">ERGS5:01</strain>
    </source>
</reference>
<evidence type="ECO:0000313" key="4">
    <source>
        <dbReference type="EMBL" id="OFJ46390.1"/>
    </source>
</evidence>
<keyword evidence="1" id="KW-0472">Membrane</keyword>
<protein>
    <submittedName>
        <fullName evidence="4">Uncharacterized protein</fullName>
    </submittedName>
</protein>
<gene>
    <name evidence="4" type="ORF">BA896_021785</name>
</gene>
<feature type="domain" description="Baseplate protein J-like barrel" evidence="2">
    <location>
        <begin position="90"/>
        <end position="170"/>
    </location>
</feature>
<name>A0A1E8PKJ1_9BURK</name>
<evidence type="ECO:0000313" key="5">
    <source>
        <dbReference type="Proteomes" id="UP000092634"/>
    </source>
</evidence>
<dbReference type="InterPro" id="IPR058531">
    <property type="entry name" value="Baseplate_J_M"/>
</dbReference>
<organism evidence="4 5">
    <name type="scientific">Janthinobacterium lividum</name>
    <dbReference type="NCBI Taxonomy" id="29581"/>
    <lineage>
        <taxon>Bacteria</taxon>
        <taxon>Pseudomonadati</taxon>
        <taxon>Pseudomonadota</taxon>
        <taxon>Betaproteobacteria</taxon>
        <taxon>Burkholderiales</taxon>
        <taxon>Oxalobacteraceae</taxon>
        <taxon>Janthinobacterium</taxon>
    </lineage>
</organism>
<evidence type="ECO:0000256" key="1">
    <source>
        <dbReference type="SAM" id="Phobius"/>
    </source>
</evidence>
<comment type="caution">
    <text evidence="4">The sequence shown here is derived from an EMBL/GenBank/DDBJ whole genome shotgun (WGS) entry which is preliminary data.</text>
</comment>